<accession>B4UUH9</accession>
<proteinExistence type="predicted"/>
<evidence type="ECO:0000313" key="1">
    <source>
        <dbReference type="EMBL" id="ABI30240.1"/>
    </source>
</evidence>
<feature type="non-terminal residue" evidence="1">
    <location>
        <position position="1"/>
    </location>
</feature>
<dbReference type="EMBL" id="DQ836230">
    <property type="protein sequence ID" value="ABI30240.1"/>
    <property type="molecule type" value="Genomic_DNA"/>
</dbReference>
<sequence length="80" mass="9285">LLHLIKKPSPRHSPTDDFECERQPFALSCNLLGKLHNARLPALNIILAVDTSFKQSPRIIPPQRLHINQFIRLHFLTYSF</sequence>
<protein>
    <submittedName>
        <fullName evidence="1">Uncharacterized protein</fullName>
    </submittedName>
</protein>
<name>B4UUH9_9VIRU</name>
<reference evidence="1" key="1">
    <citation type="submission" date="2006-07" db="EMBL/GenBank/DDBJ databases">
        <title>Molecular characterization, variability and PCR based detection of Badnavirus infecting black pepper (Piper nigrum) in India.</title>
        <authorList>
            <person name="Hareesh P.S."/>
            <person name="Bhat A.I."/>
        </authorList>
    </citation>
    <scope>NUCLEOTIDE SEQUENCE</scope>
</reference>
<organism evidence="1">
    <name type="scientific">Piper yellow mottle virus</name>
    <dbReference type="NCBI Taxonomy" id="262957"/>
    <lineage>
        <taxon>Viruses</taxon>
        <taxon>Riboviria</taxon>
        <taxon>Pararnavirae</taxon>
        <taxon>Artverviricota</taxon>
        <taxon>Revtraviricetes</taxon>
        <taxon>Ortervirales</taxon>
        <taxon>Caulimoviridae</taxon>
        <taxon>Badnavirus</taxon>
        <taxon>Badnavirus maculapiperis</taxon>
    </lineage>
</organism>